<sequence length="184" mass="20051">MATTTQSLTDNHLVYFLAGALVPSLAWFFLRPKNDEFDPVAMEDDDDDEDTADATKGGPSSEWGYTDAPYKMVLCVNQELGMGKGKIAAQCCHAAVGCFKRAKKQCPKGVQAWERTGCAKIALKCPTQDEMEQIAIKAIERDIPCYIVEDAGRTQIAAGSRTVLGLGPAPTFVFEDVSNHLKLM</sequence>
<dbReference type="Gene3D" id="3.40.1490.10">
    <property type="entry name" value="Bit1"/>
    <property type="match status" value="1"/>
</dbReference>
<evidence type="ECO:0000313" key="7">
    <source>
        <dbReference type="EMBL" id="CAB9500284.1"/>
    </source>
</evidence>
<dbReference type="Pfam" id="PF01981">
    <property type="entry name" value="PTH2"/>
    <property type="match status" value="1"/>
</dbReference>
<comment type="catalytic activity">
    <reaction evidence="4">
        <text>an N-acyl-L-alpha-aminoacyl-tRNA + H2O = an N-acyl-L-amino acid + a tRNA + H(+)</text>
        <dbReference type="Rhea" id="RHEA:54448"/>
        <dbReference type="Rhea" id="RHEA-COMP:10123"/>
        <dbReference type="Rhea" id="RHEA-COMP:13883"/>
        <dbReference type="ChEBI" id="CHEBI:15377"/>
        <dbReference type="ChEBI" id="CHEBI:15378"/>
        <dbReference type="ChEBI" id="CHEBI:59874"/>
        <dbReference type="ChEBI" id="CHEBI:78442"/>
        <dbReference type="ChEBI" id="CHEBI:138191"/>
        <dbReference type="EC" id="3.1.1.29"/>
    </reaction>
</comment>
<evidence type="ECO:0000256" key="4">
    <source>
        <dbReference type="ARBA" id="ARBA00048707"/>
    </source>
</evidence>
<protein>
    <recommendedName>
        <fullName evidence="1">peptidyl-tRNA hydrolase</fullName>
        <ecNumber evidence="1">3.1.1.29</ecNumber>
    </recommendedName>
</protein>
<evidence type="ECO:0000256" key="1">
    <source>
        <dbReference type="ARBA" id="ARBA00013260"/>
    </source>
</evidence>
<dbReference type="PANTHER" id="PTHR12649">
    <property type="entry name" value="PEPTIDYL-TRNA HYDROLASE 2"/>
    <property type="match status" value="1"/>
</dbReference>
<dbReference type="Proteomes" id="UP001153069">
    <property type="component" value="Unassembled WGS sequence"/>
</dbReference>
<evidence type="ECO:0000256" key="5">
    <source>
        <dbReference type="SAM" id="MobiDB-lite"/>
    </source>
</evidence>
<dbReference type="OrthoDB" id="1733656at2759"/>
<organism evidence="7 8">
    <name type="scientific">Seminavis robusta</name>
    <dbReference type="NCBI Taxonomy" id="568900"/>
    <lineage>
        <taxon>Eukaryota</taxon>
        <taxon>Sar</taxon>
        <taxon>Stramenopiles</taxon>
        <taxon>Ochrophyta</taxon>
        <taxon>Bacillariophyta</taxon>
        <taxon>Bacillariophyceae</taxon>
        <taxon>Bacillariophycidae</taxon>
        <taxon>Naviculales</taxon>
        <taxon>Naviculaceae</taxon>
        <taxon>Seminavis</taxon>
    </lineage>
</organism>
<dbReference type="InterPro" id="IPR023476">
    <property type="entry name" value="Pep_tRNA_hydro_II_dom_sf"/>
</dbReference>
<gene>
    <name evidence="7" type="ORF">SEMRO_80_G043130.1</name>
</gene>
<keyword evidence="6" id="KW-0812">Transmembrane</keyword>
<dbReference type="AlphaFoldDB" id="A0A9N8DIF2"/>
<keyword evidence="6" id="KW-1133">Transmembrane helix</keyword>
<dbReference type="FunFam" id="3.40.1490.10:FF:000001">
    <property type="entry name" value="Peptidyl-tRNA hydrolase 2"/>
    <property type="match status" value="1"/>
</dbReference>
<comment type="similarity">
    <text evidence="3">Belongs to the PTH2 family.</text>
</comment>
<evidence type="ECO:0000256" key="3">
    <source>
        <dbReference type="ARBA" id="ARBA00038050"/>
    </source>
</evidence>
<dbReference type="CDD" id="cd02430">
    <property type="entry name" value="PTH2"/>
    <property type="match status" value="1"/>
</dbReference>
<dbReference type="PANTHER" id="PTHR12649:SF11">
    <property type="entry name" value="PEPTIDYL-TRNA HYDROLASE 2, MITOCHONDRIAL"/>
    <property type="match status" value="1"/>
</dbReference>
<dbReference type="GO" id="GO:0004045">
    <property type="term" value="F:peptidyl-tRNA hydrolase activity"/>
    <property type="evidence" value="ECO:0007669"/>
    <property type="project" value="UniProtKB-EC"/>
</dbReference>
<keyword evidence="6" id="KW-0472">Membrane</keyword>
<accession>A0A9N8DIF2</accession>
<comment type="caution">
    <text evidence="7">The sequence shown here is derived from an EMBL/GenBank/DDBJ whole genome shotgun (WGS) entry which is preliminary data.</text>
</comment>
<proteinExistence type="inferred from homology"/>
<evidence type="ECO:0000313" key="8">
    <source>
        <dbReference type="Proteomes" id="UP001153069"/>
    </source>
</evidence>
<keyword evidence="8" id="KW-1185">Reference proteome</keyword>
<name>A0A9N8DIF2_9STRA</name>
<feature type="region of interest" description="Disordered" evidence="5">
    <location>
        <begin position="39"/>
        <end position="61"/>
    </location>
</feature>
<dbReference type="GO" id="GO:0005829">
    <property type="term" value="C:cytosol"/>
    <property type="evidence" value="ECO:0007669"/>
    <property type="project" value="TreeGrafter"/>
</dbReference>
<dbReference type="NCBIfam" id="TIGR00283">
    <property type="entry name" value="arch_pth2"/>
    <property type="match status" value="1"/>
</dbReference>
<feature type="transmembrane region" description="Helical" evidence="6">
    <location>
        <begin position="12"/>
        <end position="30"/>
    </location>
</feature>
<evidence type="ECO:0000256" key="2">
    <source>
        <dbReference type="ARBA" id="ARBA00022801"/>
    </source>
</evidence>
<feature type="compositionally biased region" description="Acidic residues" evidence="5">
    <location>
        <begin position="39"/>
        <end position="52"/>
    </location>
</feature>
<dbReference type="EC" id="3.1.1.29" evidence="1"/>
<keyword evidence="2 7" id="KW-0378">Hydrolase</keyword>
<dbReference type="EMBL" id="CAICTM010000079">
    <property type="protein sequence ID" value="CAB9500284.1"/>
    <property type="molecule type" value="Genomic_DNA"/>
</dbReference>
<dbReference type="SUPFAM" id="SSF102462">
    <property type="entry name" value="Peptidyl-tRNA hydrolase II"/>
    <property type="match status" value="1"/>
</dbReference>
<dbReference type="InterPro" id="IPR002833">
    <property type="entry name" value="PTH2"/>
</dbReference>
<reference evidence="7" key="1">
    <citation type="submission" date="2020-06" db="EMBL/GenBank/DDBJ databases">
        <authorList>
            <consortium name="Plant Systems Biology data submission"/>
        </authorList>
    </citation>
    <scope>NUCLEOTIDE SEQUENCE</scope>
    <source>
        <strain evidence="7">D6</strain>
    </source>
</reference>
<evidence type="ECO:0000256" key="6">
    <source>
        <dbReference type="SAM" id="Phobius"/>
    </source>
</evidence>